<evidence type="ECO:0000313" key="6">
    <source>
        <dbReference type="Proteomes" id="UP001165460"/>
    </source>
</evidence>
<evidence type="ECO:0000256" key="2">
    <source>
        <dbReference type="ARBA" id="ARBA00022741"/>
    </source>
</evidence>
<evidence type="ECO:0000259" key="4">
    <source>
        <dbReference type="PROSITE" id="PS50893"/>
    </source>
</evidence>
<evidence type="ECO:0000256" key="1">
    <source>
        <dbReference type="ARBA" id="ARBA00022448"/>
    </source>
</evidence>
<dbReference type="SMART" id="SM00382">
    <property type="entry name" value="AAA"/>
    <property type="match status" value="1"/>
</dbReference>
<dbReference type="RefSeq" id="WP_243362230.1">
    <property type="nucleotide sequence ID" value="NZ_JALGBH010000002.1"/>
</dbReference>
<comment type="caution">
    <text evidence="5">The sequence shown here is derived from an EMBL/GenBank/DDBJ whole genome shotgun (WGS) entry which is preliminary data.</text>
</comment>
<keyword evidence="2" id="KW-0547">Nucleotide-binding</keyword>
<organism evidence="5 6">
    <name type="scientific">Pedobacter montanisoli</name>
    <dbReference type="NCBI Taxonomy" id="2923277"/>
    <lineage>
        <taxon>Bacteria</taxon>
        <taxon>Pseudomonadati</taxon>
        <taxon>Bacteroidota</taxon>
        <taxon>Sphingobacteriia</taxon>
        <taxon>Sphingobacteriales</taxon>
        <taxon>Sphingobacteriaceae</taxon>
        <taxon>Pedobacter</taxon>
    </lineage>
</organism>
<evidence type="ECO:0000313" key="5">
    <source>
        <dbReference type="EMBL" id="MCJ0743150.1"/>
    </source>
</evidence>
<name>A0ABS9ZXX6_9SPHI</name>
<sequence>MPELYVDSVSHHFKNQNVLNGVHLQCNTGDIKGILGRNGCGKSTLLKCIFGSIKADHIYLKLNGKMIKKPAYLTQQIAYLPQHPFLPQQLKLETIINLLCNRYKKELLDIKLIQQHLKSKIATLSGGTVRLVEAILTIYSDADFVLLDEPFSQLSPVMIQEIKKHILLLKQHKAFVITDHYYRDIIDISTEIMLLKNGSNYAINSMEDLSLHNYIPYH</sequence>
<feature type="domain" description="ABC transporter" evidence="4">
    <location>
        <begin position="4"/>
        <end position="215"/>
    </location>
</feature>
<dbReference type="InterPro" id="IPR051782">
    <property type="entry name" value="ABC_Transporter_VariousFunc"/>
</dbReference>
<protein>
    <submittedName>
        <fullName evidence="5">ATP-binding cassette domain-containing protein</fullName>
    </submittedName>
</protein>
<reference evidence="5" key="1">
    <citation type="submission" date="2022-03" db="EMBL/GenBank/DDBJ databases">
        <authorList>
            <person name="Woo C.Y."/>
        </authorList>
    </citation>
    <scope>NUCLEOTIDE SEQUENCE</scope>
    <source>
        <strain evidence="5">CYS-01</strain>
    </source>
</reference>
<dbReference type="SUPFAM" id="SSF52540">
    <property type="entry name" value="P-loop containing nucleoside triphosphate hydrolases"/>
    <property type="match status" value="1"/>
</dbReference>
<evidence type="ECO:0000256" key="3">
    <source>
        <dbReference type="ARBA" id="ARBA00022840"/>
    </source>
</evidence>
<dbReference type="InterPro" id="IPR003593">
    <property type="entry name" value="AAA+_ATPase"/>
</dbReference>
<dbReference type="InterPro" id="IPR027417">
    <property type="entry name" value="P-loop_NTPase"/>
</dbReference>
<gene>
    <name evidence="5" type="ORF">MMF97_10540</name>
</gene>
<dbReference type="PROSITE" id="PS50893">
    <property type="entry name" value="ABC_TRANSPORTER_2"/>
    <property type="match status" value="1"/>
</dbReference>
<proteinExistence type="predicted"/>
<accession>A0ABS9ZXX6</accession>
<keyword evidence="6" id="KW-1185">Reference proteome</keyword>
<dbReference type="GO" id="GO:0005524">
    <property type="term" value="F:ATP binding"/>
    <property type="evidence" value="ECO:0007669"/>
    <property type="project" value="UniProtKB-KW"/>
</dbReference>
<dbReference type="PANTHER" id="PTHR42939">
    <property type="entry name" value="ABC TRANSPORTER ATP-BINDING PROTEIN ALBC-RELATED"/>
    <property type="match status" value="1"/>
</dbReference>
<dbReference type="Pfam" id="PF00005">
    <property type="entry name" value="ABC_tran"/>
    <property type="match status" value="1"/>
</dbReference>
<dbReference type="Proteomes" id="UP001165460">
    <property type="component" value="Unassembled WGS sequence"/>
</dbReference>
<dbReference type="EMBL" id="JALGBH010000002">
    <property type="protein sequence ID" value="MCJ0743150.1"/>
    <property type="molecule type" value="Genomic_DNA"/>
</dbReference>
<dbReference type="Gene3D" id="3.40.50.300">
    <property type="entry name" value="P-loop containing nucleotide triphosphate hydrolases"/>
    <property type="match status" value="1"/>
</dbReference>
<dbReference type="InterPro" id="IPR003439">
    <property type="entry name" value="ABC_transporter-like_ATP-bd"/>
</dbReference>
<dbReference type="PANTHER" id="PTHR42939:SF1">
    <property type="entry name" value="ABC TRANSPORTER ATP-BINDING PROTEIN ALBC-RELATED"/>
    <property type="match status" value="1"/>
</dbReference>
<keyword evidence="1" id="KW-0813">Transport</keyword>
<keyword evidence="3 5" id="KW-0067">ATP-binding</keyword>